<accession>W2L995</accession>
<dbReference type="Proteomes" id="UP000054423">
    <property type="component" value="Unassembled WGS sequence"/>
</dbReference>
<protein>
    <submittedName>
        <fullName evidence="1">Uncharacterized protein</fullName>
    </submittedName>
</protein>
<evidence type="ECO:0000313" key="1">
    <source>
        <dbReference type="EMBL" id="ETL93175.1"/>
    </source>
</evidence>
<proteinExistence type="predicted"/>
<dbReference type="EMBL" id="KI679663">
    <property type="protein sequence ID" value="ETL93175.1"/>
    <property type="molecule type" value="Genomic_DNA"/>
</dbReference>
<dbReference type="VEuPathDB" id="FungiDB:PPTG_11505"/>
<sequence length="266" mass="30279">MIYDQNGAEFQDDGLLVVKKTITAEAFRRELRRKKQLQCRKKKHAYVVNLDKGNQALRREVAALKQRHSSLLIPAPSLWSTATLYFNFLRDSLYSPAEATTQPVSTFLNDHMNIDDALKSASVVFNSDYGFKAMIQSLNRISHSFGRPAFELKRCEEISSNSLEATSTISLTITGKTLSDVFPHLFPNESVYLSLRTKLLQQRIIVYSSTRFELDTNHTRVTTMVTKSDFMSPMLGLLGSLEDVRRVFERAQISPDLQWKSSTISE</sequence>
<dbReference type="AlphaFoldDB" id="W2L995"/>
<name>W2L995_PHYNI</name>
<gene>
    <name evidence="1" type="ORF">L917_08611</name>
</gene>
<organism evidence="1">
    <name type="scientific">Phytophthora nicotianae</name>
    <name type="common">Potato buckeye rot agent</name>
    <name type="synonym">Phytophthora parasitica</name>
    <dbReference type="NCBI Taxonomy" id="4792"/>
    <lineage>
        <taxon>Eukaryota</taxon>
        <taxon>Sar</taxon>
        <taxon>Stramenopiles</taxon>
        <taxon>Oomycota</taxon>
        <taxon>Peronosporomycetes</taxon>
        <taxon>Peronosporales</taxon>
        <taxon>Peronosporaceae</taxon>
        <taxon>Phytophthora</taxon>
    </lineage>
</organism>
<reference evidence="1" key="1">
    <citation type="submission" date="2013-11" db="EMBL/GenBank/DDBJ databases">
        <title>The Genome Sequence of Phytophthora parasitica CHvinca01.</title>
        <authorList>
            <consortium name="The Broad Institute Genomics Platform"/>
            <person name="Russ C."/>
            <person name="Tyler B."/>
            <person name="Panabieres F."/>
            <person name="Shan W."/>
            <person name="Tripathy S."/>
            <person name="Grunwald N."/>
            <person name="Machado M."/>
            <person name="Johnson C.S."/>
            <person name="Arredondo F."/>
            <person name="Hong C."/>
            <person name="Coffey M."/>
            <person name="Young S.K."/>
            <person name="Zeng Q."/>
            <person name="Gargeya S."/>
            <person name="Fitzgerald M."/>
            <person name="Abouelleil A."/>
            <person name="Alvarado L."/>
            <person name="Chapman S.B."/>
            <person name="Gainer-Dewar J."/>
            <person name="Goldberg J."/>
            <person name="Griggs A."/>
            <person name="Gujja S."/>
            <person name="Hansen M."/>
            <person name="Howarth C."/>
            <person name="Imamovic A."/>
            <person name="Ireland A."/>
            <person name="Larimer J."/>
            <person name="McCowan C."/>
            <person name="Murphy C."/>
            <person name="Pearson M."/>
            <person name="Poon T.W."/>
            <person name="Priest M."/>
            <person name="Roberts A."/>
            <person name="Saif S."/>
            <person name="Shea T."/>
            <person name="Sykes S."/>
            <person name="Wortman J."/>
            <person name="Nusbaum C."/>
            <person name="Birren B."/>
        </authorList>
    </citation>
    <scope>NUCLEOTIDE SEQUENCE [LARGE SCALE GENOMIC DNA]</scope>
    <source>
        <strain evidence="1">CHvinca01</strain>
    </source>
</reference>